<protein>
    <submittedName>
        <fullName evidence="3">Uncharacterized protein</fullName>
    </submittedName>
</protein>
<reference evidence="3" key="1">
    <citation type="submission" date="2022-12" db="EMBL/GenBank/DDBJ databases">
        <title>Draft genome assemblies for two species of Escallonia (Escalloniales).</title>
        <authorList>
            <person name="Chanderbali A."/>
            <person name="Dervinis C."/>
            <person name="Anghel I."/>
            <person name="Soltis D."/>
            <person name="Soltis P."/>
            <person name="Zapata F."/>
        </authorList>
    </citation>
    <scope>NUCLEOTIDE SEQUENCE</scope>
    <source>
        <strain evidence="3">UCBG92.1500</strain>
        <tissue evidence="3">Leaf</tissue>
    </source>
</reference>
<organism evidence="3 4">
    <name type="scientific">Escallonia rubra</name>
    <dbReference type="NCBI Taxonomy" id="112253"/>
    <lineage>
        <taxon>Eukaryota</taxon>
        <taxon>Viridiplantae</taxon>
        <taxon>Streptophyta</taxon>
        <taxon>Embryophyta</taxon>
        <taxon>Tracheophyta</taxon>
        <taxon>Spermatophyta</taxon>
        <taxon>Magnoliopsida</taxon>
        <taxon>eudicotyledons</taxon>
        <taxon>Gunneridae</taxon>
        <taxon>Pentapetalae</taxon>
        <taxon>asterids</taxon>
        <taxon>campanulids</taxon>
        <taxon>Escalloniales</taxon>
        <taxon>Escalloniaceae</taxon>
        <taxon>Escallonia</taxon>
    </lineage>
</organism>
<keyword evidence="4" id="KW-1185">Reference proteome</keyword>
<comment type="caution">
    <text evidence="3">The sequence shown here is derived from an EMBL/GenBank/DDBJ whole genome shotgun (WGS) entry which is preliminary data.</text>
</comment>
<dbReference type="AlphaFoldDB" id="A0AA88UGZ3"/>
<dbReference type="PANTHER" id="PTHR31071">
    <property type="entry name" value="GB|AAF24581.1"/>
    <property type="match status" value="1"/>
</dbReference>
<feature type="coiled-coil region" evidence="1">
    <location>
        <begin position="165"/>
        <end position="302"/>
    </location>
</feature>
<evidence type="ECO:0000313" key="3">
    <source>
        <dbReference type="EMBL" id="KAK2974822.1"/>
    </source>
</evidence>
<evidence type="ECO:0000256" key="1">
    <source>
        <dbReference type="SAM" id="Coils"/>
    </source>
</evidence>
<dbReference type="EMBL" id="JAVXUO010002275">
    <property type="protein sequence ID" value="KAK2974822.1"/>
    <property type="molecule type" value="Genomic_DNA"/>
</dbReference>
<feature type="region of interest" description="Disordered" evidence="2">
    <location>
        <begin position="1"/>
        <end position="26"/>
    </location>
</feature>
<sequence length="543" mass="60840">MTGKRVLTGAGSRQRGSKAPGRADGGLPTPLLPWKFGGALAPASARKLAAMRWQLAAAAATGGGGTSPHCQLFDRLGLGWLMRGGWGWVDLGFPRLLDFGDSGASNPWKKGEALKNHYPLKLAEYSLEGATKWDSGYSKISTGIYSFFNHAKLLQNQQVASVSVVSALQAEIVQARARIENLELEQQSSKKKVKHFLRDLGEERISLMSREHQKLRAIIDDLKHELSRERRSCQKMEILNSKLLNDLANAKLTAKECNQDYKKERRTRELLEKVCLDLAKKIEEDKTEVEALKRESMRIYKEGEEERKMLQMAEVWREEQVQMKLLDAKVILEEKYHQMNNLIADLETFLHLRDLSLDVLEVSEAEVIRRAVNSVDDQDREDFANKPPNSDDHCSALVYRETDRSDESHKTPVRNGSNGFLIQDMSLEESSSRETVTHVEDKGSSYTPGGCSHSVHRLNRGNYNFRDGTEDEKIAAQAPFNSEISEISSITAKQPKKKKSSVYRLWQSFPSKGGVHKTVSVEANARLSNGSSSTIGTISPERG</sequence>
<name>A0AA88UGZ3_9ASTE</name>
<evidence type="ECO:0000256" key="2">
    <source>
        <dbReference type="SAM" id="MobiDB-lite"/>
    </source>
</evidence>
<gene>
    <name evidence="3" type="ORF">RJ640_005606</name>
</gene>
<accession>A0AA88UGZ3</accession>
<dbReference type="InterPro" id="IPR043424">
    <property type="entry name" value="BLT-like"/>
</dbReference>
<dbReference type="PANTHER" id="PTHR31071:SF49">
    <property type="match status" value="1"/>
</dbReference>
<evidence type="ECO:0000313" key="4">
    <source>
        <dbReference type="Proteomes" id="UP001187471"/>
    </source>
</evidence>
<proteinExistence type="predicted"/>
<dbReference type="Proteomes" id="UP001187471">
    <property type="component" value="Unassembled WGS sequence"/>
</dbReference>
<keyword evidence="1" id="KW-0175">Coiled coil</keyword>